<name>K6WF09_9ACTN</name>
<gene>
    <name evidence="2" type="ORF">GORHZ_117_00360</name>
</gene>
<reference evidence="2 3" key="1">
    <citation type="submission" date="2012-08" db="EMBL/GenBank/DDBJ databases">
        <title>Whole genome shotgun sequence of Gordonia rhizosphera NBRC 16068.</title>
        <authorList>
            <person name="Takarada H."/>
            <person name="Isaki S."/>
            <person name="Hosoyama A."/>
            <person name="Tsuchikane K."/>
            <person name="Katsumata H."/>
            <person name="Baba S."/>
            <person name="Ohji S."/>
            <person name="Yamazaki S."/>
            <person name="Fujita N."/>
        </authorList>
    </citation>
    <scope>NUCLEOTIDE SEQUENCE [LARGE SCALE GENOMIC DNA]</scope>
    <source>
        <strain evidence="2 3">NBRC 16068</strain>
    </source>
</reference>
<dbReference type="STRING" id="1108045.GORHZ_117_00360"/>
<dbReference type="EMBL" id="BAHC01000117">
    <property type="protein sequence ID" value="GAB90772.1"/>
    <property type="molecule type" value="Genomic_DNA"/>
</dbReference>
<dbReference type="Proteomes" id="UP000008363">
    <property type="component" value="Unassembled WGS sequence"/>
</dbReference>
<dbReference type="OrthoDB" id="9779763at2"/>
<feature type="compositionally biased region" description="Basic and acidic residues" evidence="1">
    <location>
        <begin position="137"/>
        <end position="147"/>
    </location>
</feature>
<dbReference type="AlphaFoldDB" id="K6WF09"/>
<proteinExistence type="predicted"/>
<evidence type="ECO:0000313" key="2">
    <source>
        <dbReference type="EMBL" id="GAB90772.1"/>
    </source>
</evidence>
<feature type="region of interest" description="Disordered" evidence="1">
    <location>
        <begin position="125"/>
        <end position="155"/>
    </location>
</feature>
<evidence type="ECO:0000313" key="3">
    <source>
        <dbReference type="Proteomes" id="UP000008363"/>
    </source>
</evidence>
<dbReference type="RefSeq" id="WP_006333812.1">
    <property type="nucleotide sequence ID" value="NZ_BAHC01000117.1"/>
</dbReference>
<protein>
    <submittedName>
        <fullName evidence="2">Uncharacterized protein</fullName>
    </submittedName>
</protein>
<comment type="caution">
    <text evidence="2">The sequence shown here is derived from an EMBL/GenBank/DDBJ whole genome shotgun (WGS) entry which is preliminary data.</text>
</comment>
<sequence length="155" mass="17213">MEAAHRGPGPVLRLTVERHDGQWRVVGETRVDEMTVPGSQELPDPGPARRVTGLWFEVVDADDHVLYRQILHEPPPGPELHHRDGRLSRMTAASDAYGTDLRVPLVDKGAKVRLLYVPSTVDVQGRDAGEKAPTSVLEHDLVQEKKPVRGKKRGQ</sequence>
<evidence type="ECO:0000256" key="1">
    <source>
        <dbReference type="SAM" id="MobiDB-lite"/>
    </source>
</evidence>
<accession>K6WF09</accession>
<organism evidence="2 3">
    <name type="scientific">Gordonia rhizosphera NBRC 16068</name>
    <dbReference type="NCBI Taxonomy" id="1108045"/>
    <lineage>
        <taxon>Bacteria</taxon>
        <taxon>Bacillati</taxon>
        <taxon>Actinomycetota</taxon>
        <taxon>Actinomycetes</taxon>
        <taxon>Mycobacteriales</taxon>
        <taxon>Gordoniaceae</taxon>
        <taxon>Gordonia</taxon>
    </lineage>
</organism>
<keyword evidence="3" id="KW-1185">Reference proteome</keyword>